<dbReference type="CDD" id="cd18809">
    <property type="entry name" value="SF1_C_RecD"/>
    <property type="match status" value="1"/>
</dbReference>
<feature type="domain" description="Helitron helicase-like" evidence="1">
    <location>
        <begin position="312"/>
        <end position="477"/>
    </location>
</feature>
<evidence type="ECO:0000313" key="4">
    <source>
        <dbReference type="Proteomes" id="UP000604825"/>
    </source>
</evidence>
<sequence>MAPCTTRAGATSSRADSSCGATSVAVTVSWAQSTARRTLDRVAHYTLGQATHPDSDTPKPKLRKERGLFTSAHCIEHGMKRRRRGAKWWIHGVCSKWSHNGTFQLRGLFRWEGYLATTKRTSKLPCKFIGSRRGKSSANYQQNIRSYNSMFAFTSMGGTVDKNINKGRGPYVFRLKGQNYHRIGTLLPHEGDKPRFQQLYIYDTANEIHNRLQVSRSGECSAPLDESIITGLVTMLNENNTLSKIPPKEATDVTSYLSIKMRPKRIPELHPKFMAMQYPLLFPYGEDGFRPGIRYRANGARNGKKYITMLEYYAYRLQQRSDQSMLMLMCGNLSMQFLVDVYACIEQSRLEWVRKNQGALRTELFSGLRDAIVKGDTRTEQVRRRRLLPASFGGSPRCKEQNYQDAMAICRWAGYPDLFVTFTCNPKWPEIQCMLDEAGNQQKPAARPDIVVRVFMLKLKELMTDIKQRRHFGKTKAKRMETNKEYEDARELTYSEFPTKWTWHAKEKQWARRKRGKKIGRIYNAHPVSGERSGSTASRKHPDGRLGCNYGNYLQPFCGILQRTAEFAKWILQIGNGDTVSLDEEWVTIPSDLLLQKGDDPKAKIIESTYPGLHDNCCDQKFLEENAILCTTNEDAKEINEYVMEQIQGDTVSYLSSDSVSKSMYYNHEMEHQYPTEFLNTLKHSGIPNHQLKLKVGLPVMLLRNVNQTAGLCNGTRMIITRLGEKVTEAQIITGACIGDKVCIPQIIMTQYEPRWPFMLKRKQFPFSVCFAMTINKSQGQSLEKVGLYLPRQVFTHGQLYVAVSRVTKRDGLKILITDEECPGEGMVRNIVYKEIF</sequence>
<accession>A0A811ME77</accession>
<evidence type="ECO:0000313" key="3">
    <source>
        <dbReference type="EMBL" id="CAD6205259.1"/>
    </source>
</evidence>
<feature type="domain" description="DNA helicase Pif1-like 2B" evidence="2">
    <location>
        <begin position="677"/>
        <end position="723"/>
    </location>
</feature>
<gene>
    <name evidence="3" type="ORF">NCGR_LOCUS3092</name>
</gene>
<dbReference type="Pfam" id="PF14214">
    <property type="entry name" value="Helitron_like_N"/>
    <property type="match status" value="1"/>
</dbReference>
<dbReference type="Proteomes" id="UP000604825">
    <property type="component" value="Unassembled WGS sequence"/>
</dbReference>
<dbReference type="InterPro" id="IPR049163">
    <property type="entry name" value="Pif1-like_2B_dom"/>
</dbReference>
<dbReference type="InterPro" id="IPR027417">
    <property type="entry name" value="P-loop_NTPase"/>
</dbReference>
<dbReference type="InterPro" id="IPR025476">
    <property type="entry name" value="Helitron_helicase-like"/>
</dbReference>
<evidence type="ECO:0000259" key="2">
    <source>
        <dbReference type="Pfam" id="PF21530"/>
    </source>
</evidence>
<evidence type="ECO:0008006" key="5">
    <source>
        <dbReference type="Google" id="ProtNLM"/>
    </source>
</evidence>
<organism evidence="3 4">
    <name type="scientific">Miscanthus lutarioriparius</name>
    <dbReference type="NCBI Taxonomy" id="422564"/>
    <lineage>
        <taxon>Eukaryota</taxon>
        <taxon>Viridiplantae</taxon>
        <taxon>Streptophyta</taxon>
        <taxon>Embryophyta</taxon>
        <taxon>Tracheophyta</taxon>
        <taxon>Spermatophyta</taxon>
        <taxon>Magnoliopsida</taxon>
        <taxon>Liliopsida</taxon>
        <taxon>Poales</taxon>
        <taxon>Poaceae</taxon>
        <taxon>PACMAD clade</taxon>
        <taxon>Panicoideae</taxon>
        <taxon>Andropogonodae</taxon>
        <taxon>Andropogoneae</taxon>
        <taxon>Saccharinae</taxon>
        <taxon>Miscanthus</taxon>
    </lineage>
</organism>
<reference evidence="3" key="1">
    <citation type="submission" date="2020-10" db="EMBL/GenBank/DDBJ databases">
        <authorList>
            <person name="Han B."/>
            <person name="Lu T."/>
            <person name="Zhao Q."/>
            <person name="Huang X."/>
            <person name="Zhao Y."/>
        </authorList>
    </citation>
    <scope>NUCLEOTIDE SEQUENCE</scope>
</reference>
<comment type="caution">
    <text evidence="3">The sequence shown here is derived from an EMBL/GenBank/DDBJ whole genome shotgun (WGS) entry which is preliminary data.</text>
</comment>
<dbReference type="AlphaFoldDB" id="A0A811ME77"/>
<dbReference type="SUPFAM" id="SSF52540">
    <property type="entry name" value="P-loop containing nucleoside triphosphate hydrolases"/>
    <property type="match status" value="1"/>
</dbReference>
<dbReference type="Pfam" id="PF21530">
    <property type="entry name" value="Pif1_2B_dom"/>
    <property type="match status" value="1"/>
</dbReference>
<evidence type="ECO:0000259" key="1">
    <source>
        <dbReference type="Pfam" id="PF14214"/>
    </source>
</evidence>
<protein>
    <recommendedName>
        <fullName evidence="5">DNA helicase</fullName>
    </recommendedName>
</protein>
<dbReference type="Gene3D" id="3.40.50.300">
    <property type="entry name" value="P-loop containing nucleotide triphosphate hydrolases"/>
    <property type="match status" value="1"/>
</dbReference>
<keyword evidence="4" id="KW-1185">Reference proteome</keyword>
<dbReference type="EMBL" id="CAJGYO010000001">
    <property type="protein sequence ID" value="CAD6205259.1"/>
    <property type="molecule type" value="Genomic_DNA"/>
</dbReference>
<dbReference type="OrthoDB" id="1900198at2759"/>
<proteinExistence type="predicted"/>
<dbReference type="PANTHER" id="PTHR45786:SF74">
    <property type="entry name" value="ATP-DEPENDENT DNA HELICASE"/>
    <property type="match status" value="1"/>
</dbReference>
<name>A0A811ME77_9POAL</name>
<dbReference type="PANTHER" id="PTHR45786">
    <property type="entry name" value="DNA BINDING PROTEIN-LIKE"/>
    <property type="match status" value="1"/>
</dbReference>